<dbReference type="InterPro" id="IPR004509">
    <property type="entry name" value="Competence_ComEA_HhH"/>
</dbReference>
<gene>
    <name evidence="3" type="ORF">SAMN05421743_11184</name>
</gene>
<feature type="domain" description="Helix-hairpin-helix DNA-binding motif class 1" evidence="2">
    <location>
        <begin position="173"/>
        <end position="192"/>
    </location>
</feature>
<dbReference type="STRING" id="571932.SAMN05421743_11184"/>
<dbReference type="InterPro" id="IPR010994">
    <property type="entry name" value="RuvA_2-like"/>
</dbReference>
<sequence>MFDYMYWIKKYAWMAIAFAVAIWMLVGEEEKKEDDFAVSYSLEEASPQTPESKILAEQENIVVDVKGAVIKPGVYELSAGSRVADAIQLAGGMRKEADPTSVNLAQRLIDEMMIIVNSYGNTEQGGSESVKNDKIRINYADVNEIQQLDGIGESKAKAIVQHREENGMFQTMDDLLDVSGIGEKTLENIGDSIQIP</sequence>
<dbReference type="InterPro" id="IPR003583">
    <property type="entry name" value="Hlx-hairpin-Hlx_DNA-bd_motif"/>
</dbReference>
<keyword evidence="4" id="KW-1185">Reference proteome</keyword>
<organism evidence="3 4">
    <name type="scientific">Thalassobacillus cyri</name>
    <dbReference type="NCBI Taxonomy" id="571932"/>
    <lineage>
        <taxon>Bacteria</taxon>
        <taxon>Bacillati</taxon>
        <taxon>Bacillota</taxon>
        <taxon>Bacilli</taxon>
        <taxon>Bacillales</taxon>
        <taxon>Bacillaceae</taxon>
        <taxon>Thalassobacillus</taxon>
    </lineage>
</organism>
<dbReference type="InterPro" id="IPR051675">
    <property type="entry name" value="Endo/Exo/Phosphatase_dom_1"/>
</dbReference>
<proteinExistence type="predicted"/>
<keyword evidence="1" id="KW-1133">Transmembrane helix</keyword>
<dbReference type="GO" id="GO:0015628">
    <property type="term" value="P:protein secretion by the type II secretion system"/>
    <property type="evidence" value="ECO:0007669"/>
    <property type="project" value="TreeGrafter"/>
</dbReference>
<evidence type="ECO:0000256" key="1">
    <source>
        <dbReference type="SAM" id="Phobius"/>
    </source>
</evidence>
<dbReference type="NCBIfam" id="TIGR00426">
    <property type="entry name" value="competence protein ComEA helix-hairpin-helix repeat region"/>
    <property type="match status" value="1"/>
</dbReference>
<evidence type="ECO:0000313" key="3">
    <source>
        <dbReference type="EMBL" id="SEA96047.1"/>
    </source>
</evidence>
<feature type="transmembrane region" description="Helical" evidence="1">
    <location>
        <begin position="6"/>
        <end position="26"/>
    </location>
</feature>
<dbReference type="Pfam" id="PF10531">
    <property type="entry name" value="SLBB"/>
    <property type="match status" value="1"/>
</dbReference>
<dbReference type="GO" id="GO:0006281">
    <property type="term" value="P:DNA repair"/>
    <property type="evidence" value="ECO:0007669"/>
    <property type="project" value="InterPro"/>
</dbReference>
<dbReference type="Pfam" id="PF12836">
    <property type="entry name" value="HHH_3"/>
    <property type="match status" value="1"/>
</dbReference>
<accession>A0A1H4FG81</accession>
<dbReference type="InterPro" id="IPR019554">
    <property type="entry name" value="Soluble_ligand-bd"/>
</dbReference>
<feature type="domain" description="Helix-hairpin-helix DNA-binding motif class 1" evidence="2">
    <location>
        <begin position="143"/>
        <end position="162"/>
    </location>
</feature>
<keyword evidence="1" id="KW-0472">Membrane</keyword>
<keyword evidence="1" id="KW-0812">Transmembrane</keyword>
<reference evidence="3 4" key="1">
    <citation type="submission" date="2016-10" db="EMBL/GenBank/DDBJ databases">
        <authorList>
            <person name="de Groot N.N."/>
        </authorList>
    </citation>
    <scope>NUCLEOTIDE SEQUENCE [LARGE SCALE GENOMIC DNA]</scope>
    <source>
        <strain evidence="3 4">CCM7597</strain>
    </source>
</reference>
<evidence type="ECO:0000259" key="2">
    <source>
        <dbReference type="SMART" id="SM00278"/>
    </source>
</evidence>
<dbReference type="PANTHER" id="PTHR21180">
    <property type="entry name" value="ENDONUCLEASE/EXONUCLEASE/PHOSPHATASE FAMILY DOMAIN-CONTAINING PROTEIN 1"/>
    <property type="match status" value="1"/>
</dbReference>
<dbReference type="PANTHER" id="PTHR21180:SF32">
    <property type="entry name" value="ENDONUCLEASE_EXONUCLEASE_PHOSPHATASE FAMILY DOMAIN-CONTAINING PROTEIN 1"/>
    <property type="match status" value="1"/>
</dbReference>
<dbReference type="GO" id="GO:0015627">
    <property type="term" value="C:type II protein secretion system complex"/>
    <property type="evidence" value="ECO:0007669"/>
    <property type="project" value="TreeGrafter"/>
</dbReference>
<dbReference type="Gene3D" id="1.10.150.280">
    <property type="entry name" value="AF1531-like domain"/>
    <property type="match status" value="1"/>
</dbReference>
<protein>
    <submittedName>
        <fullName evidence="3">Competence protein ComEA</fullName>
    </submittedName>
</protein>
<dbReference type="SUPFAM" id="SSF47781">
    <property type="entry name" value="RuvA domain 2-like"/>
    <property type="match status" value="1"/>
</dbReference>
<dbReference type="GO" id="GO:0003677">
    <property type="term" value="F:DNA binding"/>
    <property type="evidence" value="ECO:0007669"/>
    <property type="project" value="InterPro"/>
</dbReference>
<dbReference type="Proteomes" id="UP000198584">
    <property type="component" value="Unassembled WGS sequence"/>
</dbReference>
<name>A0A1H4FG81_9BACI</name>
<dbReference type="SMART" id="SM00278">
    <property type="entry name" value="HhH1"/>
    <property type="match status" value="2"/>
</dbReference>
<dbReference type="AlphaFoldDB" id="A0A1H4FG81"/>
<evidence type="ECO:0000313" key="4">
    <source>
        <dbReference type="Proteomes" id="UP000198584"/>
    </source>
</evidence>
<dbReference type="EMBL" id="FNQR01000011">
    <property type="protein sequence ID" value="SEA96047.1"/>
    <property type="molecule type" value="Genomic_DNA"/>
</dbReference>